<evidence type="ECO:0000313" key="7">
    <source>
        <dbReference type="EMBL" id="SFQ66703.1"/>
    </source>
</evidence>
<dbReference type="EMBL" id="FOXS01000005">
    <property type="protein sequence ID" value="SFQ66703.1"/>
    <property type="molecule type" value="Genomic_DNA"/>
</dbReference>
<dbReference type="RefSeq" id="WP_092676676.1">
    <property type="nucleotide sequence ID" value="NZ_FOXS01000005.1"/>
</dbReference>
<evidence type="ECO:0000256" key="1">
    <source>
        <dbReference type="ARBA" id="ARBA00004141"/>
    </source>
</evidence>
<reference evidence="8" key="1">
    <citation type="submission" date="2016-10" db="EMBL/GenBank/DDBJ databases">
        <authorList>
            <person name="Varghese N."/>
            <person name="Submissions S."/>
        </authorList>
    </citation>
    <scope>NUCLEOTIDE SEQUENCE [LARGE SCALE GENOMIC DNA]</scope>
    <source>
        <strain evidence="8">OR362-8,ATCC BAA-1266,JCM 13504</strain>
    </source>
</reference>
<protein>
    <submittedName>
        <fullName evidence="7">Predicted PurR-regulated permease PerM</fullName>
    </submittedName>
</protein>
<dbReference type="AlphaFoldDB" id="A0A1I6ADK3"/>
<dbReference type="PANTHER" id="PTHR21716">
    <property type="entry name" value="TRANSMEMBRANE PROTEIN"/>
    <property type="match status" value="1"/>
</dbReference>
<gene>
    <name evidence="7" type="ORF">SAMN04515668_3573</name>
</gene>
<dbReference type="PANTHER" id="PTHR21716:SF62">
    <property type="entry name" value="TRANSPORT PROTEIN YDBI-RELATED"/>
    <property type="match status" value="1"/>
</dbReference>
<dbReference type="Pfam" id="PF01594">
    <property type="entry name" value="AI-2E_transport"/>
    <property type="match status" value="1"/>
</dbReference>
<feature type="transmembrane region" description="Helical" evidence="6">
    <location>
        <begin position="47"/>
        <end position="68"/>
    </location>
</feature>
<dbReference type="Proteomes" id="UP000199029">
    <property type="component" value="Unassembled WGS sequence"/>
</dbReference>
<keyword evidence="5 6" id="KW-0472">Membrane</keyword>
<accession>A0A1I6ADK3</accession>
<dbReference type="GO" id="GO:0055085">
    <property type="term" value="P:transmembrane transport"/>
    <property type="evidence" value="ECO:0007669"/>
    <property type="project" value="TreeGrafter"/>
</dbReference>
<feature type="transmembrane region" description="Helical" evidence="6">
    <location>
        <begin position="243"/>
        <end position="271"/>
    </location>
</feature>
<dbReference type="GO" id="GO:0016020">
    <property type="term" value="C:membrane"/>
    <property type="evidence" value="ECO:0007669"/>
    <property type="project" value="UniProtKB-SubCell"/>
</dbReference>
<feature type="transmembrane region" description="Helical" evidence="6">
    <location>
        <begin position="336"/>
        <end position="366"/>
    </location>
</feature>
<evidence type="ECO:0000256" key="6">
    <source>
        <dbReference type="SAM" id="Phobius"/>
    </source>
</evidence>
<dbReference type="InterPro" id="IPR002549">
    <property type="entry name" value="AI-2E-like"/>
</dbReference>
<sequence>MPTFTSLKDWFSSNPDPDSSPIPPIRLEAALAPADEPFRPVRQSDGFASRVLIVVGIVTFVGLLLVFLWASRSILLLGFGVVLMAVLLRAVGKLICKISSRIPMKAAVGIATVLLLGAMVGFGMLAAPRISEQMNSLTAEIPASIQKIKDQLNATQWGQVVLKQLEEDMPSPSLSRVTGIVGGTLGVITNTVVILVAGLFLALDPGLYIRGFARLFPVSRRQRAREVVASVADRLESWLLGQFIAMFAVGVLTWVGLAALGMPLAMVLAVIAFVFDFVPFIGPLVAAVPAVLLAVLQGPQMVLYVALVYLAVQQIESYLVVPLVQQRTVSVPPTLLLLTALLGGVLFGLPGTIIAMPALVVLITLIKELYVKDTLGDHTEEAK</sequence>
<dbReference type="OrthoDB" id="5761230at2"/>
<dbReference type="STRING" id="1227077.SAMN04515668_3573"/>
<keyword evidence="4 6" id="KW-1133">Transmembrane helix</keyword>
<evidence type="ECO:0000256" key="3">
    <source>
        <dbReference type="ARBA" id="ARBA00022692"/>
    </source>
</evidence>
<feature type="transmembrane region" description="Helical" evidence="6">
    <location>
        <begin position="179"/>
        <end position="203"/>
    </location>
</feature>
<evidence type="ECO:0000256" key="2">
    <source>
        <dbReference type="ARBA" id="ARBA00009773"/>
    </source>
</evidence>
<feature type="transmembrane region" description="Helical" evidence="6">
    <location>
        <begin position="107"/>
        <end position="127"/>
    </location>
</feature>
<proteinExistence type="inferred from homology"/>
<evidence type="ECO:0000256" key="4">
    <source>
        <dbReference type="ARBA" id="ARBA00022989"/>
    </source>
</evidence>
<feature type="transmembrane region" description="Helical" evidence="6">
    <location>
        <begin position="303"/>
        <end position="324"/>
    </location>
</feature>
<keyword evidence="8" id="KW-1185">Reference proteome</keyword>
<feature type="transmembrane region" description="Helical" evidence="6">
    <location>
        <begin position="74"/>
        <end position="95"/>
    </location>
</feature>
<comment type="similarity">
    <text evidence="2">Belongs to the autoinducer-2 exporter (AI-2E) (TC 2.A.86) family.</text>
</comment>
<name>A0A1I6ADK3_HYMAR</name>
<organism evidence="7 8">
    <name type="scientific">Hymenobacter arizonensis</name>
    <name type="common">Siccationidurans arizonensis</name>
    <dbReference type="NCBI Taxonomy" id="1227077"/>
    <lineage>
        <taxon>Bacteria</taxon>
        <taxon>Pseudomonadati</taxon>
        <taxon>Bacteroidota</taxon>
        <taxon>Cytophagia</taxon>
        <taxon>Cytophagales</taxon>
        <taxon>Hymenobacteraceae</taxon>
        <taxon>Hymenobacter</taxon>
    </lineage>
</organism>
<keyword evidence="3 6" id="KW-0812">Transmembrane</keyword>
<evidence type="ECO:0000313" key="8">
    <source>
        <dbReference type="Proteomes" id="UP000199029"/>
    </source>
</evidence>
<comment type="subcellular location">
    <subcellularLocation>
        <location evidence="1">Membrane</location>
        <topology evidence="1">Multi-pass membrane protein</topology>
    </subcellularLocation>
</comment>
<evidence type="ECO:0000256" key="5">
    <source>
        <dbReference type="ARBA" id="ARBA00023136"/>
    </source>
</evidence>